<dbReference type="GO" id="GO:0004713">
    <property type="term" value="F:protein tyrosine kinase activity"/>
    <property type="evidence" value="ECO:0007669"/>
    <property type="project" value="InterPro"/>
</dbReference>
<keyword evidence="3 12" id="KW-0812">Transmembrane</keyword>
<sequence length="568" mass="60351">MARRHRLMLRAAPRITVRSLLLVVVVAAVVGAASVPAPTSGQRLSSVADFAGLYALRGSLGLRARDWPRHADPCASWTGVGCDRAGRVVSLNLSGLRRTRLGRLSPRFAVDGLRNLSRLAAFNSTGFALPGPIPAWLGPALAPSLSLLDLSSSSTLWSSPLPHLRLLDLSDNNLTGSLPPNLNLTLTLANAGAVLNLSDNFYYSSIPAGFRRLFSLFSSVDISGNYFDGAFPIGTDSKNVSFRSNCFIGAPDQRSLADCEKFYADRGIPFTGPPAAPPAAPLLPPPPPPPGSSSKKHHKKLKYILIGVAGGVLVLLLVISAVAVACCCVKFGARKTGQGEGGGGEAAVAPSGPEPPGGNGGNSGGARPGAVSVNLAAVGDKFTYDQLVRATLQFDSANLIKHGHSSDLYSGFLENGDRVVVKRIDVRAARKESYMAELDLFSKGLHPRLVPFLGHCLDDGNEKFLVYRFVPNGDLSNALHRKSGDEEEEEEEEEEGMQSLDWIKRLKIAIGVAEALCYLHHVCNPPMVHRDVQASSILLDDKFEVRLGSLSGVCPKKVKATKASSPSC</sequence>
<dbReference type="InterPro" id="IPR011009">
    <property type="entry name" value="Kinase-like_dom_sf"/>
</dbReference>
<dbReference type="Gene3D" id="3.30.200.20">
    <property type="entry name" value="Phosphorylase Kinase, domain 1"/>
    <property type="match status" value="1"/>
</dbReference>
<evidence type="ECO:0000313" key="15">
    <source>
        <dbReference type="EMBL" id="CAD1818281.1"/>
    </source>
</evidence>
<evidence type="ECO:0000259" key="14">
    <source>
        <dbReference type="PROSITE" id="PS50011"/>
    </source>
</evidence>
<evidence type="ECO:0000256" key="8">
    <source>
        <dbReference type="ARBA" id="ARBA00023136"/>
    </source>
</evidence>
<evidence type="ECO:0000256" key="12">
    <source>
        <dbReference type="SAM" id="Phobius"/>
    </source>
</evidence>
<dbReference type="PANTHER" id="PTHR48056:SF81">
    <property type="entry name" value="RECEPTOR PROTEIN-TYROSINE KINASE CEPR1"/>
    <property type="match status" value="1"/>
</dbReference>
<dbReference type="InterPro" id="IPR020635">
    <property type="entry name" value="Tyr_kinase_cat_dom"/>
</dbReference>
<feature type="transmembrane region" description="Helical" evidence="12">
    <location>
        <begin position="303"/>
        <end position="329"/>
    </location>
</feature>
<dbReference type="PROSITE" id="PS50011">
    <property type="entry name" value="PROTEIN_KINASE_DOM"/>
    <property type="match status" value="1"/>
</dbReference>
<feature type="compositionally biased region" description="Gly residues" evidence="11">
    <location>
        <begin position="357"/>
        <end position="366"/>
    </location>
</feature>
<dbReference type="PROSITE" id="PS51450">
    <property type="entry name" value="LRR"/>
    <property type="match status" value="1"/>
</dbReference>
<evidence type="ECO:0000256" key="11">
    <source>
        <dbReference type="SAM" id="MobiDB-lite"/>
    </source>
</evidence>
<dbReference type="Gene3D" id="3.80.10.10">
    <property type="entry name" value="Ribonuclease Inhibitor"/>
    <property type="match status" value="1"/>
</dbReference>
<evidence type="ECO:0000256" key="2">
    <source>
        <dbReference type="ARBA" id="ARBA00022614"/>
    </source>
</evidence>
<feature type="region of interest" description="Disordered" evidence="11">
    <location>
        <begin position="274"/>
        <end position="296"/>
    </location>
</feature>
<organism evidence="15">
    <name type="scientific">Ananas comosus var. bracteatus</name>
    <name type="common">red pineapple</name>
    <dbReference type="NCBI Taxonomy" id="296719"/>
    <lineage>
        <taxon>Eukaryota</taxon>
        <taxon>Viridiplantae</taxon>
        <taxon>Streptophyta</taxon>
        <taxon>Embryophyta</taxon>
        <taxon>Tracheophyta</taxon>
        <taxon>Spermatophyta</taxon>
        <taxon>Magnoliopsida</taxon>
        <taxon>Liliopsida</taxon>
        <taxon>Poales</taxon>
        <taxon>Bromeliaceae</taxon>
        <taxon>Bromelioideae</taxon>
        <taxon>Ananas</taxon>
    </lineage>
</organism>
<keyword evidence="2" id="KW-0433">Leucine-rich repeat</keyword>
<keyword evidence="9" id="KW-0675">Receptor</keyword>
<dbReference type="EMBL" id="LR862138">
    <property type="protein sequence ID" value="CAD1818281.1"/>
    <property type="molecule type" value="Genomic_DNA"/>
</dbReference>
<dbReference type="Pfam" id="PF08263">
    <property type="entry name" value="LRRNT_2"/>
    <property type="match status" value="1"/>
</dbReference>
<name>A0A6V7NI71_ANACO</name>
<evidence type="ECO:0000256" key="4">
    <source>
        <dbReference type="ARBA" id="ARBA00022737"/>
    </source>
</evidence>
<keyword evidence="4" id="KW-0677">Repeat</keyword>
<evidence type="ECO:0000256" key="6">
    <source>
        <dbReference type="ARBA" id="ARBA00022840"/>
    </source>
</evidence>
<feature type="chain" id="PRO_5028233374" description="Protein kinase domain-containing protein" evidence="13">
    <location>
        <begin position="33"/>
        <end position="568"/>
    </location>
</feature>
<keyword evidence="7 12" id="KW-1133">Transmembrane helix</keyword>
<dbReference type="FunFam" id="3.30.200.20:FF:000433">
    <property type="entry name" value="Predicted protein"/>
    <property type="match status" value="1"/>
</dbReference>
<accession>A0A6V7NI71</accession>
<evidence type="ECO:0000256" key="1">
    <source>
        <dbReference type="ARBA" id="ARBA00004370"/>
    </source>
</evidence>
<keyword evidence="5" id="KW-0547">Nucleotide-binding</keyword>
<dbReference type="AlphaFoldDB" id="A0A6V7NI71"/>
<dbReference type="InterPro" id="IPR032675">
    <property type="entry name" value="LRR_dom_sf"/>
</dbReference>
<dbReference type="InterPro" id="IPR001245">
    <property type="entry name" value="Ser-Thr/Tyr_kinase_cat_dom"/>
</dbReference>
<feature type="domain" description="Protein kinase" evidence="14">
    <location>
        <begin position="394"/>
        <end position="568"/>
    </location>
</feature>
<dbReference type="GO" id="GO:0005524">
    <property type="term" value="F:ATP binding"/>
    <property type="evidence" value="ECO:0007669"/>
    <property type="project" value="UniProtKB-KW"/>
</dbReference>
<keyword evidence="8 12" id="KW-0472">Membrane</keyword>
<feature type="region of interest" description="Disordered" evidence="11">
    <location>
        <begin position="337"/>
        <end position="366"/>
    </location>
</feature>
<dbReference type="InterPro" id="IPR050647">
    <property type="entry name" value="Plant_LRR-RLKs"/>
</dbReference>
<gene>
    <name evidence="15" type="ORF">CB5_LOCUS1492</name>
</gene>
<dbReference type="PANTHER" id="PTHR48056">
    <property type="entry name" value="LRR RECEPTOR-LIKE SERINE/THREONINE-PROTEIN KINASE-RELATED"/>
    <property type="match status" value="1"/>
</dbReference>
<dbReference type="SUPFAM" id="SSF52058">
    <property type="entry name" value="L domain-like"/>
    <property type="match status" value="1"/>
</dbReference>
<dbReference type="InterPro" id="IPR001611">
    <property type="entry name" value="Leu-rich_rpt"/>
</dbReference>
<comment type="subcellular location">
    <subcellularLocation>
        <location evidence="1">Membrane</location>
    </subcellularLocation>
</comment>
<dbReference type="InterPro" id="IPR000719">
    <property type="entry name" value="Prot_kinase_dom"/>
</dbReference>
<dbReference type="SMART" id="SM00219">
    <property type="entry name" value="TyrKc"/>
    <property type="match status" value="1"/>
</dbReference>
<keyword evidence="6" id="KW-0067">ATP-binding</keyword>
<evidence type="ECO:0000256" key="7">
    <source>
        <dbReference type="ARBA" id="ARBA00022989"/>
    </source>
</evidence>
<dbReference type="Gene3D" id="1.10.510.10">
    <property type="entry name" value="Transferase(Phosphotransferase) domain 1"/>
    <property type="match status" value="1"/>
</dbReference>
<keyword evidence="13" id="KW-0732">Signal</keyword>
<proteinExistence type="predicted"/>
<evidence type="ECO:0000256" key="10">
    <source>
        <dbReference type="ARBA" id="ARBA00023180"/>
    </source>
</evidence>
<feature type="signal peptide" evidence="13">
    <location>
        <begin position="1"/>
        <end position="32"/>
    </location>
</feature>
<dbReference type="GO" id="GO:0016020">
    <property type="term" value="C:membrane"/>
    <property type="evidence" value="ECO:0007669"/>
    <property type="project" value="UniProtKB-SubCell"/>
</dbReference>
<feature type="compositionally biased region" description="Pro residues" evidence="11">
    <location>
        <begin position="274"/>
        <end position="291"/>
    </location>
</feature>
<keyword evidence="10" id="KW-0325">Glycoprotein</keyword>
<dbReference type="SUPFAM" id="SSF56112">
    <property type="entry name" value="Protein kinase-like (PK-like)"/>
    <property type="match status" value="1"/>
</dbReference>
<protein>
    <recommendedName>
        <fullName evidence="14">Protein kinase domain-containing protein</fullName>
    </recommendedName>
</protein>
<evidence type="ECO:0000256" key="5">
    <source>
        <dbReference type="ARBA" id="ARBA00022741"/>
    </source>
</evidence>
<dbReference type="Pfam" id="PF07714">
    <property type="entry name" value="PK_Tyr_Ser-Thr"/>
    <property type="match status" value="1"/>
</dbReference>
<evidence type="ECO:0000256" key="9">
    <source>
        <dbReference type="ARBA" id="ARBA00023170"/>
    </source>
</evidence>
<evidence type="ECO:0000256" key="13">
    <source>
        <dbReference type="SAM" id="SignalP"/>
    </source>
</evidence>
<reference evidence="15" key="1">
    <citation type="submission" date="2020-07" db="EMBL/GenBank/DDBJ databases">
        <authorList>
            <person name="Lin J."/>
        </authorList>
    </citation>
    <scope>NUCLEOTIDE SEQUENCE</scope>
</reference>
<evidence type="ECO:0000256" key="3">
    <source>
        <dbReference type="ARBA" id="ARBA00022692"/>
    </source>
</evidence>
<dbReference type="InterPro" id="IPR013210">
    <property type="entry name" value="LRR_N_plant-typ"/>
</dbReference>